<protein>
    <submittedName>
        <fullName evidence="2">Uncharacterized protein</fullName>
    </submittedName>
</protein>
<feature type="compositionally biased region" description="Low complexity" evidence="1">
    <location>
        <begin position="291"/>
        <end position="302"/>
    </location>
</feature>
<gene>
    <name evidence="2" type="ORF">GCM10023225_15600</name>
</gene>
<feature type="compositionally biased region" description="Basic and acidic residues" evidence="1">
    <location>
        <begin position="280"/>
        <end position="290"/>
    </location>
</feature>
<evidence type="ECO:0000256" key="1">
    <source>
        <dbReference type="SAM" id="MobiDB-lite"/>
    </source>
</evidence>
<dbReference type="Gene3D" id="3.40.50.11350">
    <property type="match status" value="1"/>
</dbReference>
<dbReference type="Proteomes" id="UP001501195">
    <property type="component" value="Unassembled WGS sequence"/>
</dbReference>
<dbReference type="EMBL" id="BAABIL010000204">
    <property type="protein sequence ID" value="GAA4975374.1"/>
    <property type="molecule type" value="Genomic_DNA"/>
</dbReference>
<reference evidence="3" key="1">
    <citation type="journal article" date="2019" name="Int. J. Syst. Evol. Microbiol.">
        <title>The Global Catalogue of Microorganisms (GCM) 10K type strain sequencing project: providing services to taxonomists for standard genome sequencing and annotation.</title>
        <authorList>
            <consortium name="The Broad Institute Genomics Platform"/>
            <consortium name="The Broad Institute Genome Sequencing Center for Infectious Disease"/>
            <person name="Wu L."/>
            <person name="Ma J."/>
        </authorList>
    </citation>
    <scope>NUCLEOTIDE SEQUENCE [LARGE SCALE GENOMIC DNA]</scope>
    <source>
        <strain evidence="3">JCM 18126</strain>
    </source>
</reference>
<keyword evidence="3" id="KW-1185">Reference proteome</keyword>
<sequence length="308" mass="34362">MTVLPRPSLIAYNGYDTGLGNRVRVVLSAQSLAEHEGRRFYYVWPTGPRFGPRFADLWVHPTRGRVVPRALSRGLARLYPYVDESLTWLDDAKRAERVWQVRTGNALALPAGAAPWEDAFRALEPVPAIRERVGRFFDANLRGEPYVGVMIRAHTVSHRRTRETSPVEWFVERMQEIRRHDPSTRFFVSCDVPEVAARVTAAVPGSCTQLDKGAYNSTEGVRASIADLYLLASSGHLIGPHFSSFVHLAQHLVRERLDFETPLTQAAGPVDHRRHGVVRDPLRPAHRDVDTAPGAPSGTGAAQERRPG</sequence>
<organism evidence="2 3">
    <name type="scientific">Kineococcus glutinatus</name>
    <dbReference type="NCBI Taxonomy" id="1070872"/>
    <lineage>
        <taxon>Bacteria</taxon>
        <taxon>Bacillati</taxon>
        <taxon>Actinomycetota</taxon>
        <taxon>Actinomycetes</taxon>
        <taxon>Kineosporiales</taxon>
        <taxon>Kineosporiaceae</taxon>
        <taxon>Kineococcus</taxon>
    </lineage>
</organism>
<name>A0ABP9HNZ7_9ACTN</name>
<feature type="region of interest" description="Disordered" evidence="1">
    <location>
        <begin position="280"/>
        <end position="308"/>
    </location>
</feature>
<evidence type="ECO:0000313" key="2">
    <source>
        <dbReference type="EMBL" id="GAA4975374.1"/>
    </source>
</evidence>
<dbReference type="RefSeq" id="WP_345711884.1">
    <property type="nucleotide sequence ID" value="NZ_BAABIL010000204.1"/>
</dbReference>
<proteinExistence type="predicted"/>
<comment type="caution">
    <text evidence="2">The sequence shown here is derived from an EMBL/GenBank/DDBJ whole genome shotgun (WGS) entry which is preliminary data.</text>
</comment>
<evidence type="ECO:0000313" key="3">
    <source>
        <dbReference type="Proteomes" id="UP001501195"/>
    </source>
</evidence>
<accession>A0ABP9HNZ7</accession>